<accession>A0A5C0B0H7</accession>
<keyword evidence="1" id="KW-0732">Signal</keyword>
<reference evidence="2 3" key="1">
    <citation type="submission" date="2019-08" db="EMBL/GenBank/DDBJ databases">
        <title>Amphibian skin-associated Pigmentiphaga: genome sequence and occurrence across geography and hosts.</title>
        <authorList>
            <person name="Bletz M.C."/>
            <person name="Bunk B."/>
            <person name="Sproeer C."/>
            <person name="Biwer P."/>
            <person name="Reiter S."/>
            <person name="Rabemananjara F.C.E."/>
            <person name="Schulz S."/>
            <person name="Overmann J."/>
            <person name="Vences M."/>
        </authorList>
    </citation>
    <scope>NUCLEOTIDE SEQUENCE [LARGE SCALE GENOMIC DNA]</scope>
    <source>
        <strain evidence="2 3">Mada1488</strain>
    </source>
</reference>
<keyword evidence="3" id="KW-1185">Reference proteome</keyword>
<dbReference type="OrthoDB" id="6898737at2"/>
<feature type="chain" id="PRO_5022726764" description="Argininosuccinate lyase" evidence="1">
    <location>
        <begin position="25"/>
        <end position="122"/>
    </location>
</feature>
<evidence type="ECO:0000313" key="2">
    <source>
        <dbReference type="EMBL" id="QEI06620.1"/>
    </source>
</evidence>
<dbReference type="RefSeq" id="WP_148815400.1">
    <property type="nucleotide sequence ID" value="NZ_CP043046.1"/>
</dbReference>
<name>A0A5C0B0H7_9BURK</name>
<evidence type="ECO:0008006" key="4">
    <source>
        <dbReference type="Google" id="ProtNLM"/>
    </source>
</evidence>
<dbReference type="KEGG" id="pacr:FXN63_12845"/>
<gene>
    <name evidence="2" type="ORF">FXN63_12845</name>
</gene>
<protein>
    <recommendedName>
        <fullName evidence="4">Argininosuccinate lyase</fullName>
    </recommendedName>
</protein>
<sequence length="122" mass="13650">MSIIKRTLLAVATVAALTSSAAFAGDADFTLLNRTGYDIREVYLSASNRNSWGVDRMGDVVLEKNKSRLFKFRDSAACKQDLKVVFDDDASEVVWKGFDLCEINKITLKYNRKTDEVSAETE</sequence>
<feature type="signal peptide" evidence="1">
    <location>
        <begin position="1"/>
        <end position="24"/>
    </location>
</feature>
<evidence type="ECO:0000313" key="3">
    <source>
        <dbReference type="Proteomes" id="UP000325161"/>
    </source>
</evidence>
<dbReference type="Proteomes" id="UP000325161">
    <property type="component" value="Chromosome"/>
</dbReference>
<organism evidence="2 3">
    <name type="scientific">Pigmentiphaga aceris</name>
    <dbReference type="NCBI Taxonomy" id="1940612"/>
    <lineage>
        <taxon>Bacteria</taxon>
        <taxon>Pseudomonadati</taxon>
        <taxon>Pseudomonadota</taxon>
        <taxon>Betaproteobacteria</taxon>
        <taxon>Burkholderiales</taxon>
        <taxon>Alcaligenaceae</taxon>
        <taxon>Pigmentiphaga</taxon>
    </lineage>
</organism>
<dbReference type="AlphaFoldDB" id="A0A5C0B0H7"/>
<dbReference type="EMBL" id="CP043046">
    <property type="protein sequence ID" value="QEI06620.1"/>
    <property type="molecule type" value="Genomic_DNA"/>
</dbReference>
<evidence type="ECO:0000256" key="1">
    <source>
        <dbReference type="SAM" id="SignalP"/>
    </source>
</evidence>
<proteinExistence type="predicted"/>